<reference evidence="1 2" key="1">
    <citation type="journal article" date="2015" name="Genome Announc.">
        <title>Genome Sequence of Mycobacteriophage Mindy.</title>
        <authorList>
            <person name="Pope W.H."/>
            <person name="Bernstein N.I."/>
            <person name="Fasolas C.S."/>
            <person name="Mezghani N."/>
            <person name="Pressimone C.A."/>
            <person name="Selvakumar P."/>
            <person name="Stanton A.C."/>
            <person name="Lapin J.S."/>
            <person name="Prout A.K."/>
            <person name="Grubb S.R."/>
            <person name="Warner M.H."/>
            <person name="Bowman C.A."/>
            <person name="Russell D.A."/>
            <person name="Hatfull G.F."/>
        </authorList>
    </citation>
    <scope>NUCLEOTIDE SEQUENCE [LARGE SCALE GENOMIC DNA]</scope>
</reference>
<proteinExistence type="predicted"/>
<gene>
    <name evidence="1" type="primary">123</name>
    <name evidence="1" type="ORF">SEA_MINDY_123</name>
</gene>
<dbReference type="RefSeq" id="YP_009225408.1">
    <property type="nucleotide sequence ID" value="NC_029093.1"/>
</dbReference>
<evidence type="ECO:0000313" key="1">
    <source>
        <dbReference type="EMBL" id="AKF15151.1"/>
    </source>
</evidence>
<dbReference type="GeneID" id="26796406"/>
<name>A0A0F6YSA4_9CAUD</name>
<organism evidence="1 2">
    <name type="scientific">Mycobacterium phage Mindy</name>
    <dbReference type="NCBI Taxonomy" id="1647311"/>
    <lineage>
        <taxon>Viruses</taxon>
        <taxon>Duplodnaviria</taxon>
        <taxon>Heunggongvirae</taxon>
        <taxon>Uroviricota</taxon>
        <taxon>Caudoviricetes</taxon>
        <taxon>Kostyavirus</taxon>
        <taxon>Kostyavirus toto</taxon>
    </lineage>
</organism>
<evidence type="ECO:0000313" key="2">
    <source>
        <dbReference type="Proteomes" id="UP000201946"/>
    </source>
</evidence>
<dbReference type="EMBL" id="KR080204">
    <property type="protein sequence ID" value="AKF15151.1"/>
    <property type="molecule type" value="Genomic_DNA"/>
</dbReference>
<sequence>MDSELFPIDVKANDSLLIAEEQRRHGLIDYAVRRFAPTLAGKPDVTVVHLYSTNASLRKAIRELCGARTICVEHSLDDKERKGVNQVNQDGTLLRLPKKADLVVTKSNLNSATEWLAARLGAMPVVLPEGQDYLLARLERQRAIVLVGAEQAK</sequence>
<dbReference type="Proteomes" id="UP000201946">
    <property type="component" value="Segment"/>
</dbReference>
<protein>
    <submittedName>
        <fullName evidence="1">Uncharacterized protein</fullName>
    </submittedName>
</protein>
<dbReference type="Gene3D" id="3.40.50.2000">
    <property type="entry name" value="Glycogen Phosphorylase B"/>
    <property type="match status" value="1"/>
</dbReference>
<dbReference type="KEGG" id="vg:26796406"/>
<accession>A0A0F6YSA4</accession>